<evidence type="ECO:0000259" key="12">
    <source>
        <dbReference type="SMART" id="SM00986"/>
    </source>
</evidence>
<dbReference type="NCBIfam" id="NF003589">
    <property type="entry name" value="PRK05254.1-2"/>
    <property type="match status" value="1"/>
</dbReference>
<dbReference type="NCBIfam" id="NF003592">
    <property type="entry name" value="PRK05254.1-5"/>
    <property type="match status" value="1"/>
</dbReference>
<dbReference type="Gene3D" id="3.40.470.10">
    <property type="entry name" value="Uracil-DNA glycosylase-like domain"/>
    <property type="match status" value="1"/>
</dbReference>
<dbReference type="EMBL" id="VLPL01000004">
    <property type="protein sequence ID" value="TSJ44780.1"/>
    <property type="molecule type" value="Genomic_DNA"/>
</dbReference>
<reference evidence="13 14" key="1">
    <citation type="submission" date="2019-07" db="EMBL/GenBank/DDBJ databases">
        <authorList>
            <person name="Huq M.A."/>
        </authorList>
    </citation>
    <scope>NUCLEOTIDE SEQUENCE [LARGE SCALE GENOMIC DNA]</scope>
    <source>
        <strain evidence="13 14">MAH-3</strain>
    </source>
</reference>
<dbReference type="InterPro" id="IPR036895">
    <property type="entry name" value="Uracil-DNA_glycosylase-like_sf"/>
</dbReference>
<evidence type="ECO:0000256" key="11">
    <source>
        <dbReference type="RuleBase" id="RU003780"/>
    </source>
</evidence>
<dbReference type="PROSITE" id="PS00130">
    <property type="entry name" value="U_DNA_GLYCOSYLASE"/>
    <property type="match status" value="1"/>
</dbReference>
<dbReference type="CDD" id="cd10027">
    <property type="entry name" value="UDG-F1-like"/>
    <property type="match status" value="1"/>
</dbReference>
<feature type="active site" description="Proton acceptor" evidence="9 10">
    <location>
        <position position="67"/>
    </location>
</feature>
<feature type="domain" description="Uracil-DNA glycosylase-like" evidence="12">
    <location>
        <begin position="52"/>
        <end position="213"/>
    </location>
</feature>
<comment type="function">
    <text evidence="2 9 11">Excises uracil residues from the DNA which can arise as a result of misincorporation of dUMP residues by DNA polymerase or due to deamination of cytosine.</text>
</comment>
<evidence type="ECO:0000256" key="1">
    <source>
        <dbReference type="ARBA" id="ARBA00001400"/>
    </source>
</evidence>
<evidence type="ECO:0000256" key="6">
    <source>
        <dbReference type="ARBA" id="ARBA00022763"/>
    </source>
</evidence>
<dbReference type="InterPro" id="IPR018085">
    <property type="entry name" value="Ura-DNA_Glyclase_AS"/>
</dbReference>
<sequence>MKVSIHPSWEKVLQPAFEAPYFEHLVHFVKQEYARFPNQIFPEGKYIFRAFNSCHFDQIKVVILGQDPYPTRGHAHGLCFSCDSHVRPLPKSLQNIFKELEDDLGIPAPPNGDLSHWAGQGVLLLNSILTVREGQPLSHANQGWEKFTDDVIQTINDQLEGVIFVLWGSPAQAKAARVDPNKHFILKAPHPSPLSAYRGFFGSKPFSKINEILRVRGKEEIRWA</sequence>
<gene>
    <name evidence="9" type="primary">ung</name>
    <name evidence="13" type="ORF">FO442_09265</name>
</gene>
<evidence type="ECO:0000313" key="13">
    <source>
        <dbReference type="EMBL" id="TSJ44780.1"/>
    </source>
</evidence>
<comment type="caution">
    <text evidence="13">The sequence shown here is derived from an EMBL/GenBank/DDBJ whole genome shotgun (WGS) entry which is preliminary data.</text>
</comment>
<keyword evidence="8 9" id="KW-0234">DNA repair</keyword>
<dbReference type="SUPFAM" id="SSF52141">
    <property type="entry name" value="Uracil-DNA glycosylase-like"/>
    <property type="match status" value="1"/>
</dbReference>
<comment type="catalytic activity">
    <reaction evidence="1 9 11">
        <text>Hydrolyzes single-stranded DNA or mismatched double-stranded DNA and polynucleotides, releasing free uracil.</text>
        <dbReference type="EC" id="3.2.2.27"/>
    </reaction>
</comment>
<dbReference type="GO" id="GO:0004844">
    <property type="term" value="F:uracil DNA N-glycosylase activity"/>
    <property type="evidence" value="ECO:0007669"/>
    <property type="project" value="UniProtKB-UniRule"/>
</dbReference>
<evidence type="ECO:0000256" key="7">
    <source>
        <dbReference type="ARBA" id="ARBA00022801"/>
    </source>
</evidence>
<accession>A0A556MXY3</accession>
<comment type="similarity">
    <text evidence="3 9 11">Belongs to the uracil-DNA glycosylase (UDG) superfamily. UNG family.</text>
</comment>
<dbReference type="FunFam" id="3.40.470.10:FF:000001">
    <property type="entry name" value="Uracil-DNA glycosylase"/>
    <property type="match status" value="1"/>
</dbReference>
<dbReference type="InterPro" id="IPR002043">
    <property type="entry name" value="UDG_fam1"/>
</dbReference>
<dbReference type="SMART" id="SM00987">
    <property type="entry name" value="UreE_C"/>
    <property type="match status" value="1"/>
</dbReference>
<evidence type="ECO:0000256" key="4">
    <source>
        <dbReference type="ARBA" id="ARBA00012030"/>
    </source>
</evidence>
<evidence type="ECO:0000256" key="2">
    <source>
        <dbReference type="ARBA" id="ARBA00002631"/>
    </source>
</evidence>
<dbReference type="AlphaFoldDB" id="A0A556MXY3"/>
<dbReference type="HAMAP" id="MF_00148">
    <property type="entry name" value="UDG"/>
    <property type="match status" value="1"/>
</dbReference>
<organism evidence="13 14">
    <name type="scientific">Fluviicola chungangensis</name>
    <dbReference type="NCBI Taxonomy" id="2597671"/>
    <lineage>
        <taxon>Bacteria</taxon>
        <taxon>Pseudomonadati</taxon>
        <taxon>Bacteroidota</taxon>
        <taxon>Flavobacteriia</taxon>
        <taxon>Flavobacteriales</taxon>
        <taxon>Crocinitomicaceae</taxon>
        <taxon>Fluviicola</taxon>
    </lineage>
</organism>
<evidence type="ECO:0000256" key="9">
    <source>
        <dbReference type="HAMAP-Rule" id="MF_00148"/>
    </source>
</evidence>
<dbReference type="NCBIfam" id="TIGR00628">
    <property type="entry name" value="ung"/>
    <property type="match status" value="1"/>
</dbReference>
<evidence type="ECO:0000256" key="10">
    <source>
        <dbReference type="PROSITE-ProRule" id="PRU10072"/>
    </source>
</evidence>
<evidence type="ECO:0000313" key="14">
    <source>
        <dbReference type="Proteomes" id="UP000316008"/>
    </source>
</evidence>
<evidence type="ECO:0000256" key="3">
    <source>
        <dbReference type="ARBA" id="ARBA00008184"/>
    </source>
</evidence>
<dbReference type="Proteomes" id="UP000316008">
    <property type="component" value="Unassembled WGS sequence"/>
</dbReference>
<keyword evidence="13" id="KW-0326">Glycosidase</keyword>
<dbReference type="NCBIfam" id="NF003588">
    <property type="entry name" value="PRK05254.1-1"/>
    <property type="match status" value="1"/>
</dbReference>
<dbReference type="EC" id="3.2.2.27" evidence="4 9"/>
<dbReference type="RefSeq" id="WP_144332894.1">
    <property type="nucleotide sequence ID" value="NZ_VLPL01000004.1"/>
</dbReference>
<dbReference type="SMART" id="SM00986">
    <property type="entry name" value="UDG"/>
    <property type="match status" value="1"/>
</dbReference>
<evidence type="ECO:0000256" key="5">
    <source>
        <dbReference type="ARBA" id="ARBA00018429"/>
    </source>
</evidence>
<name>A0A556MXY3_9FLAO</name>
<dbReference type="NCBIfam" id="NF003591">
    <property type="entry name" value="PRK05254.1-4"/>
    <property type="match status" value="1"/>
</dbReference>
<dbReference type="PANTHER" id="PTHR11264:SF0">
    <property type="entry name" value="URACIL-DNA GLYCOSYLASE"/>
    <property type="match status" value="1"/>
</dbReference>
<dbReference type="GO" id="GO:0097510">
    <property type="term" value="P:base-excision repair, AP site formation via deaminated base removal"/>
    <property type="evidence" value="ECO:0007669"/>
    <property type="project" value="TreeGrafter"/>
</dbReference>
<dbReference type="InterPro" id="IPR005122">
    <property type="entry name" value="Uracil-DNA_glycosylase-like"/>
</dbReference>
<keyword evidence="9" id="KW-0963">Cytoplasm</keyword>
<dbReference type="PANTHER" id="PTHR11264">
    <property type="entry name" value="URACIL-DNA GLYCOSYLASE"/>
    <property type="match status" value="1"/>
</dbReference>
<keyword evidence="7 9" id="KW-0378">Hydrolase</keyword>
<keyword evidence="6 9" id="KW-0227">DNA damage</keyword>
<keyword evidence="14" id="KW-1185">Reference proteome</keyword>
<dbReference type="Pfam" id="PF03167">
    <property type="entry name" value="UDG"/>
    <property type="match status" value="1"/>
</dbReference>
<evidence type="ECO:0000256" key="8">
    <source>
        <dbReference type="ARBA" id="ARBA00023204"/>
    </source>
</evidence>
<proteinExistence type="inferred from homology"/>
<dbReference type="GO" id="GO:0005737">
    <property type="term" value="C:cytoplasm"/>
    <property type="evidence" value="ECO:0007669"/>
    <property type="project" value="UniProtKB-SubCell"/>
</dbReference>
<protein>
    <recommendedName>
        <fullName evidence="5 9">Uracil-DNA glycosylase</fullName>
        <shortName evidence="9">UDG</shortName>
        <ecNumber evidence="4 9">3.2.2.27</ecNumber>
    </recommendedName>
</protein>
<comment type="subcellular location">
    <subcellularLocation>
        <location evidence="9">Cytoplasm</location>
    </subcellularLocation>
</comment>
<dbReference type="OrthoDB" id="9804372at2"/>